<keyword evidence="2" id="KW-1185">Reference proteome</keyword>
<dbReference type="EMBL" id="CM023471">
    <property type="protein sequence ID" value="KAH7966885.1"/>
    <property type="molecule type" value="Genomic_DNA"/>
</dbReference>
<dbReference type="Proteomes" id="UP000821865">
    <property type="component" value="Chromosome 2"/>
</dbReference>
<gene>
    <name evidence="1" type="ORF">HPB49_020267</name>
</gene>
<accession>A0ACB8DFX8</accession>
<reference evidence="1" key="1">
    <citation type="submission" date="2020-05" db="EMBL/GenBank/DDBJ databases">
        <title>Large-scale comparative analyses of tick genomes elucidate their genetic diversity and vector capacities.</title>
        <authorList>
            <person name="Jia N."/>
            <person name="Wang J."/>
            <person name="Shi W."/>
            <person name="Du L."/>
            <person name="Sun Y."/>
            <person name="Zhan W."/>
            <person name="Jiang J."/>
            <person name="Wang Q."/>
            <person name="Zhang B."/>
            <person name="Ji P."/>
            <person name="Sakyi L.B."/>
            <person name="Cui X."/>
            <person name="Yuan T."/>
            <person name="Jiang B."/>
            <person name="Yang W."/>
            <person name="Lam T.T.-Y."/>
            <person name="Chang Q."/>
            <person name="Ding S."/>
            <person name="Wang X."/>
            <person name="Zhu J."/>
            <person name="Ruan X."/>
            <person name="Zhao L."/>
            <person name="Wei J."/>
            <person name="Que T."/>
            <person name="Du C."/>
            <person name="Cheng J."/>
            <person name="Dai P."/>
            <person name="Han X."/>
            <person name="Huang E."/>
            <person name="Gao Y."/>
            <person name="Liu J."/>
            <person name="Shao H."/>
            <person name="Ye R."/>
            <person name="Li L."/>
            <person name="Wei W."/>
            <person name="Wang X."/>
            <person name="Wang C."/>
            <person name="Yang T."/>
            <person name="Huo Q."/>
            <person name="Li W."/>
            <person name="Guo W."/>
            <person name="Chen H."/>
            <person name="Zhou L."/>
            <person name="Ni X."/>
            <person name="Tian J."/>
            <person name="Zhou Y."/>
            <person name="Sheng Y."/>
            <person name="Liu T."/>
            <person name="Pan Y."/>
            <person name="Xia L."/>
            <person name="Li J."/>
            <person name="Zhao F."/>
            <person name="Cao W."/>
        </authorList>
    </citation>
    <scope>NUCLEOTIDE SEQUENCE</scope>
    <source>
        <strain evidence="1">Dsil-2018</strain>
    </source>
</reference>
<proteinExistence type="predicted"/>
<evidence type="ECO:0000313" key="2">
    <source>
        <dbReference type="Proteomes" id="UP000821865"/>
    </source>
</evidence>
<name>A0ACB8DFX8_DERSI</name>
<protein>
    <submittedName>
        <fullName evidence="1">Uncharacterized protein</fullName>
    </submittedName>
</protein>
<evidence type="ECO:0000313" key="1">
    <source>
        <dbReference type="EMBL" id="KAH7966885.1"/>
    </source>
</evidence>
<sequence length="186" mass="20512">MRAAVPCLLVVGAMLLLDAPLAVGQAKHSLQHAVTDAFKVFEVFPQAVAVFDADDDGDLDCVVVVRQHLDENSKTASYLWLLPSLNGRQAENHTNYLKEGPTPDKPVFIADDGADGEQTANFLYTNYKNCVVVDIPFKKRRSCGLWVSPDAVHSFPHECTDQFEDSCDMTVSVFDDETCEGVFNNI</sequence>
<organism evidence="1 2">
    <name type="scientific">Dermacentor silvarum</name>
    <name type="common">Tick</name>
    <dbReference type="NCBI Taxonomy" id="543639"/>
    <lineage>
        <taxon>Eukaryota</taxon>
        <taxon>Metazoa</taxon>
        <taxon>Ecdysozoa</taxon>
        <taxon>Arthropoda</taxon>
        <taxon>Chelicerata</taxon>
        <taxon>Arachnida</taxon>
        <taxon>Acari</taxon>
        <taxon>Parasitiformes</taxon>
        <taxon>Ixodida</taxon>
        <taxon>Ixodoidea</taxon>
        <taxon>Ixodidae</taxon>
        <taxon>Rhipicephalinae</taxon>
        <taxon>Dermacentor</taxon>
    </lineage>
</organism>
<comment type="caution">
    <text evidence="1">The sequence shown here is derived from an EMBL/GenBank/DDBJ whole genome shotgun (WGS) entry which is preliminary data.</text>
</comment>